<evidence type="ECO:0000256" key="5">
    <source>
        <dbReference type="ARBA" id="ARBA00022833"/>
    </source>
</evidence>
<dbReference type="STRING" id="701521.PECL_956"/>
<dbReference type="SUPFAM" id="SSF51658">
    <property type="entry name" value="Xylose isomerase-like"/>
    <property type="match status" value="1"/>
</dbReference>
<dbReference type="InterPro" id="IPR013022">
    <property type="entry name" value="Xyl_isomerase-like_TIM-brl"/>
</dbReference>
<proteinExistence type="inferred from homology"/>
<sequence>MIIGSHVSMSGKSMFEGSIQTTINNGANALMVYTGAPQNARRKPIEQLRILEAKKLMLDNNIQDVVVHAPYIVNLANNQKAENYRFAIEFMAQEIERADALGAKQLVLHPGSHVGLGSKKGIDNIIYALNQILSSKQNVQIALETMSGKGTEVARSFEEIATIISGIKYSNLVSVCFDTCHVNDAGYDIKNNLNNVMGEFNHIIGKERIGVVHLNDSKNVLGSHKDRHENIGYGTLGFKALDRMAHQEFLKEIPIILETPWVQLSGEKVSPYKTEISMLKQRTFVDWK</sequence>
<evidence type="ECO:0000313" key="9">
    <source>
        <dbReference type="EMBL" id="AEV95225.1"/>
    </source>
</evidence>
<accession>G8PD90</accession>
<feature type="binding site" evidence="7">
    <location>
        <position position="109"/>
    </location>
    <ligand>
        <name>Zn(2+)</name>
        <dbReference type="ChEBI" id="CHEBI:29105"/>
        <label>1</label>
    </ligand>
</feature>
<feature type="binding site" evidence="7">
    <location>
        <position position="144"/>
    </location>
    <ligand>
        <name>Zn(2+)</name>
        <dbReference type="ChEBI" id="CHEBI:29105"/>
        <label>1</label>
    </ligand>
</feature>
<dbReference type="PROSITE" id="PS00731">
    <property type="entry name" value="AP_NUCLEASE_F2_3"/>
    <property type="match status" value="1"/>
</dbReference>
<feature type="binding site" evidence="7">
    <location>
        <position position="258"/>
    </location>
    <ligand>
        <name>Zn(2+)</name>
        <dbReference type="ChEBI" id="CHEBI:29105"/>
        <label>2</label>
    </ligand>
</feature>
<evidence type="ECO:0000256" key="3">
    <source>
        <dbReference type="ARBA" id="ARBA00022763"/>
    </source>
</evidence>
<keyword evidence="5 7" id="KW-0862">Zinc</keyword>
<protein>
    <recommendedName>
        <fullName evidence="7">Probable endonuclease 4</fullName>
        <ecNumber evidence="7">3.1.21.2</ecNumber>
    </recommendedName>
    <alternativeName>
        <fullName evidence="7">Endodeoxyribonuclease IV</fullName>
    </alternativeName>
    <alternativeName>
        <fullName evidence="7">Endonuclease IV</fullName>
    </alternativeName>
</protein>
<dbReference type="InterPro" id="IPR001719">
    <property type="entry name" value="AP_endonuc_2"/>
</dbReference>
<feature type="domain" description="Xylose isomerase-like TIM barrel" evidence="8">
    <location>
        <begin position="25"/>
        <end position="281"/>
    </location>
</feature>
<evidence type="ECO:0000256" key="7">
    <source>
        <dbReference type="HAMAP-Rule" id="MF_00152"/>
    </source>
</evidence>
<comment type="similarity">
    <text evidence="1 7">Belongs to the AP endonuclease 2 family.</text>
</comment>
<feature type="binding site" evidence="7">
    <location>
        <position position="213"/>
    </location>
    <ligand>
        <name>Zn(2+)</name>
        <dbReference type="ChEBI" id="CHEBI:29105"/>
        <label>2</label>
    </ligand>
</feature>
<evidence type="ECO:0000256" key="4">
    <source>
        <dbReference type="ARBA" id="ARBA00022801"/>
    </source>
</evidence>
<reference evidence="9 10" key="1">
    <citation type="journal article" date="2012" name="J. Bacteriol.">
        <title>Complete Genome Sequence of the Beer Spoilage Organism Pediococcus claussenii ATCC BAA-344T.</title>
        <authorList>
            <person name="Pittet V."/>
            <person name="Abegunde T."/>
            <person name="Marfleet T."/>
            <person name="Haakensen M."/>
            <person name="Morrow K."/>
            <person name="Jayaprakash T."/>
            <person name="Schroeder K."/>
            <person name="Trost B."/>
            <person name="Byrns S."/>
            <person name="Bergsveinson J."/>
            <person name="Kusalik A."/>
            <person name="Ziola B."/>
        </authorList>
    </citation>
    <scope>NUCLEOTIDE SEQUENCE [LARGE SCALE GENOMIC DNA]</scope>
    <source>
        <strain evidence="9 10">ATCC BAA-344</strain>
    </source>
</reference>
<evidence type="ECO:0000256" key="1">
    <source>
        <dbReference type="ARBA" id="ARBA00005340"/>
    </source>
</evidence>
<keyword evidence="6 7" id="KW-0234">DNA repair</keyword>
<dbReference type="EC" id="3.1.21.2" evidence="7"/>
<keyword evidence="3 7" id="KW-0227">DNA damage</keyword>
<dbReference type="RefSeq" id="WP_014215422.1">
    <property type="nucleotide sequence ID" value="NC_016605.1"/>
</dbReference>
<comment type="function">
    <text evidence="7">Endonuclease IV plays a role in DNA repair. It cleaves phosphodiester bonds at apurinic or apyrimidinic (AP) sites, generating a 3'-hydroxyl group and a 5'-terminal sugar phosphate.</text>
</comment>
<dbReference type="Gene3D" id="3.20.20.150">
    <property type="entry name" value="Divalent-metal-dependent TIM barrel enzymes"/>
    <property type="match status" value="1"/>
</dbReference>
<feature type="binding site" evidence="7">
    <location>
        <position position="226"/>
    </location>
    <ligand>
        <name>Zn(2+)</name>
        <dbReference type="ChEBI" id="CHEBI:29105"/>
        <label>3</label>
    </ligand>
</feature>
<feature type="binding site" evidence="7">
    <location>
        <position position="228"/>
    </location>
    <ligand>
        <name>Zn(2+)</name>
        <dbReference type="ChEBI" id="CHEBI:29105"/>
        <label>3</label>
    </ligand>
</feature>
<feature type="binding site" evidence="7">
    <location>
        <position position="144"/>
    </location>
    <ligand>
        <name>Zn(2+)</name>
        <dbReference type="ChEBI" id="CHEBI:29105"/>
        <label>2</label>
    </ligand>
</feature>
<dbReference type="InterPro" id="IPR036237">
    <property type="entry name" value="Xyl_isomerase-like_sf"/>
</dbReference>
<dbReference type="EMBL" id="CP003137">
    <property type="protein sequence ID" value="AEV95225.1"/>
    <property type="molecule type" value="Genomic_DNA"/>
</dbReference>
<feature type="binding site" evidence="7">
    <location>
        <position position="181"/>
    </location>
    <ligand>
        <name>Zn(2+)</name>
        <dbReference type="ChEBI" id="CHEBI:29105"/>
        <label>3</label>
    </ligand>
</feature>
<feature type="binding site" evidence="7">
    <location>
        <position position="68"/>
    </location>
    <ligand>
        <name>Zn(2+)</name>
        <dbReference type="ChEBI" id="CHEBI:29105"/>
        <label>1</label>
    </ligand>
</feature>
<dbReference type="NCBIfam" id="TIGR00587">
    <property type="entry name" value="nfo"/>
    <property type="match status" value="1"/>
</dbReference>
<dbReference type="GO" id="GO:0008833">
    <property type="term" value="F:deoxyribonuclease IV (phage-T4-induced) activity"/>
    <property type="evidence" value="ECO:0007669"/>
    <property type="project" value="UniProtKB-UniRule"/>
</dbReference>
<dbReference type="GO" id="GO:0008081">
    <property type="term" value="F:phosphoric diester hydrolase activity"/>
    <property type="evidence" value="ECO:0007669"/>
    <property type="project" value="TreeGrafter"/>
</dbReference>
<gene>
    <name evidence="7 9" type="primary">nfo</name>
    <name evidence="9" type="ordered locus">PECL_956</name>
</gene>
<dbReference type="GO" id="GO:0006284">
    <property type="term" value="P:base-excision repair"/>
    <property type="evidence" value="ECO:0007669"/>
    <property type="project" value="TreeGrafter"/>
</dbReference>
<dbReference type="GO" id="GO:0003906">
    <property type="term" value="F:DNA-(apurinic or apyrimidinic site) endonuclease activity"/>
    <property type="evidence" value="ECO:0007669"/>
    <property type="project" value="TreeGrafter"/>
</dbReference>
<dbReference type="GO" id="GO:0008270">
    <property type="term" value="F:zinc ion binding"/>
    <property type="evidence" value="ECO:0007669"/>
    <property type="project" value="UniProtKB-UniRule"/>
</dbReference>
<comment type="catalytic activity">
    <reaction evidence="7">
        <text>Endonucleolytic cleavage to 5'-phosphooligonucleotide end-products.</text>
        <dbReference type="EC" id="3.1.21.2"/>
    </reaction>
</comment>
<dbReference type="PANTHER" id="PTHR21445">
    <property type="entry name" value="ENDONUCLEASE IV ENDODEOXYRIBONUCLEASE IV"/>
    <property type="match status" value="1"/>
</dbReference>
<dbReference type="GO" id="GO:0003677">
    <property type="term" value="F:DNA binding"/>
    <property type="evidence" value="ECO:0007669"/>
    <property type="project" value="InterPro"/>
</dbReference>
<dbReference type="PATRIC" id="fig|701521.8.peg.904"/>
<dbReference type="InterPro" id="IPR018246">
    <property type="entry name" value="AP_endonuc_F2_Zn_BS"/>
</dbReference>
<keyword evidence="4 7" id="KW-0378">Hydrolase</keyword>
<dbReference type="FunFam" id="3.20.20.150:FF:000001">
    <property type="entry name" value="Probable endonuclease 4"/>
    <property type="match status" value="1"/>
</dbReference>
<dbReference type="PROSITE" id="PS00730">
    <property type="entry name" value="AP_NUCLEASE_F2_2"/>
    <property type="match status" value="1"/>
</dbReference>
<keyword evidence="10" id="KW-1185">Reference proteome</keyword>
<dbReference type="SMART" id="SM00518">
    <property type="entry name" value="AP2Ec"/>
    <property type="match status" value="1"/>
</dbReference>
<keyword evidence="2 7" id="KW-0479">Metal-binding</keyword>
<organism evidence="9 10">
    <name type="scientific">Pediococcus claussenii (strain ATCC BAA-344 / DSM 14800 / JCM 18046 / KCTC 3811 / LMG 21948 / P06)</name>
    <dbReference type="NCBI Taxonomy" id="701521"/>
    <lineage>
        <taxon>Bacteria</taxon>
        <taxon>Bacillati</taxon>
        <taxon>Bacillota</taxon>
        <taxon>Bacilli</taxon>
        <taxon>Lactobacillales</taxon>
        <taxon>Lactobacillaceae</taxon>
        <taxon>Pediococcus</taxon>
    </lineage>
</organism>
<dbReference type="CDD" id="cd00019">
    <property type="entry name" value="AP2Ec"/>
    <property type="match status" value="1"/>
</dbReference>
<name>G8PD90_PEDCP</name>
<comment type="cofactor">
    <cofactor evidence="7">
        <name>Zn(2+)</name>
        <dbReference type="ChEBI" id="CHEBI:29105"/>
    </cofactor>
    <text evidence="7">Binds 3 Zn(2+) ions.</text>
</comment>
<feature type="binding site" evidence="7">
    <location>
        <position position="178"/>
    </location>
    <ligand>
        <name>Zn(2+)</name>
        <dbReference type="ChEBI" id="CHEBI:29105"/>
        <label>2</label>
    </ligand>
</feature>
<evidence type="ECO:0000259" key="8">
    <source>
        <dbReference type="Pfam" id="PF01261"/>
    </source>
</evidence>
<dbReference type="PANTHER" id="PTHR21445:SF0">
    <property type="entry name" value="APURINIC-APYRIMIDINIC ENDONUCLEASE"/>
    <property type="match status" value="1"/>
</dbReference>
<dbReference type="HAMAP" id="MF_00152">
    <property type="entry name" value="Nfo"/>
    <property type="match status" value="1"/>
</dbReference>
<dbReference type="KEGG" id="pce:PECL_956"/>
<dbReference type="eggNOG" id="COG0648">
    <property type="taxonomic scope" value="Bacteria"/>
</dbReference>
<dbReference type="HOGENOM" id="CLU_025885_4_1_9"/>
<evidence type="ECO:0000256" key="6">
    <source>
        <dbReference type="ARBA" id="ARBA00023204"/>
    </source>
</evidence>
<keyword evidence="7" id="KW-0540">Nuclease</keyword>
<dbReference type="NCBIfam" id="NF002196">
    <property type="entry name" value="PRK01060.1-1"/>
    <property type="match status" value="1"/>
</dbReference>
<dbReference type="Pfam" id="PF01261">
    <property type="entry name" value="AP_endonuc_2"/>
    <property type="match status" value="1"/>
</dbReference>
<dbReference type="Proteomes" id="UP000005444">
    <property type="component" value="Chromosome"/>
</dbReference>
<evidence type="ECO:0000256" key="2">
    <source>
        <dbReference type="ARBA" id="ARBA00022723"/>
    </source>
</evidence>
<dbReference type="PROSITE" id="PS51432">
    <property type="entry name" value="AP_NUCLEASE_F2_4"/>
    <property type="match status" value="1"/>
</dbReference>
<dbReference type="AlphaFoldDB" id="G8PD90"/>
<keyword evidence="7 9" id="KW-0255">Endonuclease</keyword>
<evidence type="ECO:0000313" key="10">
    <source>
        <dbReference type="Proteomes" id="UP000005444"/>
    </source>
</evidence>